<evidence type="ECO:0000256" key="8">
    <source>
        <dbReference type="PROSITE-ProRule" id="PRU00071"/>
    </source>
</evidence>
<evidence type="ECO:0000256" key="3">
    <source>
        <dbReference type="ARBA" id="ARBA00022833"/>
    </source>
</evidence>
<dbReference type="EMBL" id="JABFAD010000009">
    <property type="protein sequence ID" value="MBA0807834.1"/>
    <property type="molecule type" value="Genomic_DNA"/>
</dbReference>
<organism evidence="11 12">
    <name type="scientific">Gossypium harknessii</name>
    <dbReference type="NCBI Taxonomy" id="34285"/>
    <lineage>
        <taxon>Eukaryota</taxon>
        <taxon>Viridiplantae</taxon>
        <taxon>Streptophyta</taxon>
        <taxon>Embryophyta</taxon>
        <taxon>Tracheophyta</taxon>
        <taxon>Spermatophyta</taxon>
        <taxon>Magnoliopsida</taxon>
        <taxon>eudicotyledons</taxon>
        <taxon>Gunneridae</taxon>
        <taxon>Pentapetalae</taxon>
        <taxon>rosids</taxon>
        <taxon>malvids</taxon>
        <taxon>Malvales</taxon>
        <taxon>Malvaceae</taxon>
        <taxon>Malvoideae</taxon>
        <taxon>Gossypium</taxon>
    </lineage>
</organism>
<feature type="domain" description="Dof-type" evidence="10">
    <location>
        <begin position="45"/>
        <end position="99"/>
    </location>
</feature>
<dbReference type="PROSITE" id="PS50884">
    <property type="entry name" value="ZF_DOF_2"/>
    <property type="match status" value="1"/>
</dbReference>
<evidence type="ECO:0000313" key="12">
    <source>
        <dbReference type="Proteomes" id="UP000593560"/>
    </source>
</evidence>
<comment type="function">
    <text evidence="9">Transcription factor that binds specifically to a 5'-AA[AG]G-3' consensus core sequence.</text>
</comment>
<keyword evidence="12" id="KW-1185">Reference proteome</keyword>
<keyword evidence="4 9" id="KW-0805">Transcription regulation</keyword>
<reference evidence="11 12" key="1">
    <citation type="journal article" date="2019" name="Genome Biol. Evol.">
        <title>Insights into the evolution of the New World diploid cottons (Gossypium, subgenus Houzingenia) based on genome sequencing.</title>
        <authorList>
            <person name="Grover C.E."/>
            <person name="Arick M.A. 2nd"/>
            <person name="Thrash A."/>
            <person name="Conover J.L."/>
            <person name="Sanders W.S."/>
            <person name="Peterson D.G."/>
            <person name="Frelichowski J.E."/>
            <person name="Scheffler J.A."/>
            <person name="Scheffler B.E."/>
            <person name="Wendel J.F."/>
        </authorList>
    </citation>
    <scope>NUCLEOTIDE SEQUENCE [LARGE SCALE GENOMIC DNA]</scope>
    <source>
        <strain evidence="11">0</strain>
        <tissue evidence="11">Leaf</tissue>
    </source>
</reference>
<comment type="subcellular location">
    <subcellularLocation>
        <location evidence="8 9">Nucleus</location>
    </subcellularLocation>
</comment>
<evidence type="ECO:0000256" key="6">
    <source>
        <dbReference type="ARBA" id="ARBA00023163"/>
    </source>
</evidence>
<name>A0A7J9HEJ4_9ROSI</name>
<dbReference type="GO" id="GO:0003677">
    <property type="term" value="F:DNA binding"/>
    <property type="evidence" value="ECO:0007669"/>
    <property type="project" value="UniProtKB-UniRule"/>
</dbReference>
<dbReference type="Pfam" id="PF02701">
    <property type="entry name" value="Zn_ribbon_Dof"/>
    <property type="match status" value="1"/>
</dbReference>
<dbReference type="AlphaFoldDB" id="A0A7J9HEJ4"/>
<dbReference type="PANTHER" id="PTHR31992">
    <property type="entry name" value="DOF ZINC FINGER PROTEIN DOF1.4-RELATED"/>
    <property type="match status" value="1"/>
</dbReference>
<evidence type="ECO:0000313" key="11">
    <source>
        <dbReference type="EMBL" id="MBA0807834.1"/>
    </source>
</evidence>
<evidence type="ECO:0000256" key="1">
    <source>
        <dbReference type="ARBA" id="ARBA00022723"/>
    </source>
</evidence>
<dbReference type="InterPro" id="IPR003851">
    <property type="entry name" value="Znf_Dof"/>
</dbReference>
<keyword evidence="7 8" id="KW-0539">Nucleus</keyword>
<keyword evidence="3 9" id="KW-0862">Zinc</keyword>
<evidence type="ECO:0000256" key="7">
    <source>
        <dbReference type="ARBA" id="ARBA00023242"/>
    </source>
</evidence>
<dbReference type="GO" id="GO:0008270">
    <property type="term" value="F:zinc ion binding"/>
    <property type="evidence" value="ECO:0007669"/>
    <property type="project" value="UniProtKB-KW"/>
</dbReference>
<dbReference type="PROSITE" id="PS01361">
    <property type="entry name" value="ZF_DOF_1"/>
    <property type="match status" value="1"/>
</dbReference>
<proteinExistence type="predicted"/>
<sequence length="316" mass="34648">MGLSSKEVSSDGLGWSQSLLQAQTLELPKAIRRQHPQNQQPDEPLKCPRCDSTNTKFCYYNNYNKSQPRHFCKACKRHWTKGGTLRNVPVGGGRKNKRLKTSNSSNTAAVVASAVIGNTSTTSVALKSSTTSGVNNRLNNFMAIQRSQQQRQDLQLPLADQKKNTSSIQFQVMGRPPSSSLLQNPITCGDLDGKSFNINNNGVFLGSTSTTLSLPQTQGLQFPFSSPSSSSFETTPTSLSTSFQSSSIYNYTSETMEDPTITSIIMPTPSGTASHTWDVSIRSSGMDIANYWNWDDIDALVSIDPNMPWDDSEIKP</sequence>
<gene>
    <name evidence="11" type="ORF">Gohar_023611</name>
</gene>
<keyword evidence="1 9" id="KW-0479">Metal-binding</keyword>
<evidence type="ECO:0000256" key="2">
    <source>
        <dbReference type="ARBA" id="ARBA00022771"/>
    </source>
</evidence>
<dbReference type="PANTHER" id="PTHR31992:SF97">
    <property type="entry name" value="DOF ZINC FINGER PROTEIN"/>
    <property type="match status" value="1"/>
</dbReference>
<comment type="caution">
    <text evidence="11">The sequence shown here is derived from an EMBL/GenBank/DDBJ whole genome shotgun (WGS) entry which is preliminary data.</text>
</comment>
<keyword evidence="5 8" id="KW-0238">DNA-binding</keyword>
<keyword evidence="6 9" id="KW-0804">Transcription</keyword>
<protein>
    <recommendedName>
        <fullName evidence="9">Dof zinc finger protein</fullName>
    </recommendedName>
</protein>
<dbReference type="InterPro" id="IPR045174">
    <property type="entry name" value="Dof"/>
</dbReference>
<evidence type="ECO:0000256" key="4">
    <source>
        <dbReference type="ARBA" id="ARBA00023015"/>
    </source>
</evidence>
<evidence type="ECO:0000256" key="9">
    <source>
        <dbReference type="RuleBase" id="RU369094"/>
    </source>
</evidence>
<evidence type="ECO:0000256" key="5">
    <source>
        <dbReference type="ARBA" id="ARBA00023125"/>
    </source>
</evidence>
<dbReference type="OrthoDB" id="1927254at2759"/>
<evidence type="ECO:0000259" key="10">
    <source>
        <dbReference type="PROSITE" id="PS50884"/>
    </source>
</evidence>
<dbReference type="GO" id="GO:0003700">
    <property type="term" value="F:DNA-binding transcription factor activity"/>
    <property type="evidence" value="ECO:0007669"/>
    <property type="project" value="UniProtKB-UniRule"/>
</dbReference>
<dbReference type="Proteomes" id="UP000593560">
    <property type="component" value="Unassembled WGS sequence"/>
</dbReference>
<accession>A0A7J9HEJ4</accession>
<dbReference type="GO" id="GO:0005634">
    <property type="term" value="C:nucleus"/>
    <property type="evidence" value="ECO:0007669"/>
    <property type="project" value="UniProtKB-SubCell"/>
</dbReference>
<keyword evidence="2 8" id="KW-0863">Zinc-finger</keyword>